<dbReference type="Proteomes" id="UP000747542">
    <property type="component" value="Unassembled WGS sequence"/>
</dbReference>
<dbReference type="PANTHER" id="PTHR47456:SF1">
    <property type="entry name" value="PHD-TYPE DOMAIN-CONTAINING PROTEIN"/>
    <property type="match status" value="1"/>
</dbReference>
<comment type="caution">
    <text evidence="1">The sequence shown here is derived from an EMBL/GenBank/DDBJ whole genome shotgun (WGS) entry which is preliminary data.</text>
</comment>
<dbReference type="EMBL" id="JAHLQT010040771">
    <property type="protein sequence ID" value="KAG7155729.1"/>
    <property type="molecule type" value="Genomic_DNA"/>
</dbReference>
<protein>
    <submittedName>
        <fullName evidence="1">Gypsy retrotransposon integrase-like protein 1-like 7</fullName>
    </submittedName>
</protein>
<dbReference type="AlphaFoldDB" id="A0A8J5JFJ8"/>
<dbReference type="PANTHER" id="PTHR47456">
    <property type="entry name" value="PHD-TYPE DOMAIN-CONTAINING PROTEIN"/>
    <property type="match status" value="1"/>
</dbReference>
<sequence length="232" mass="26471">YSVSVGTKGRGFDPVPVEYTGVPFIEAGTYVLECHLGNDSGAWNKRRYAANRDQMEEKKLMVTKRRILTQSTKKVGCPAKVHIKRILRMPDFKVKNNTTAERSRNRVRIIQALREDIESVNFQTVYYILLPQLESHKFHSVDIVAGVMVSKGEAGLLHLQQVRHYLETGTYLPSVPSKKKNGIRKSSKEFIIDGKTMYYIGKDGSQKRIVPLSENERQRAFQKCHALTSGYH</sequence>
<evidence type="ECO:0000313" key="2">
    <source>
        <dbReference type="Proteomes" id="UP000747542"/>
    </source>
</evidence>
<accession>A0A8J5JFJ8</accession>
<dbReference type="InterPro" id="IPR029309">
    <property type="entry name" value="CaRF"/>
</dbReference>
<name>A0A8J5JFJ8_HOMAM</name>
<dbReference type="GO" id="GO:0003700">
    <property type="term" value="F:DNA-binding transcription factor activity"/>
    <property type="evidence" value="ECO:0007669"/>
    <property type="project" value="InterPro"/>
</dbReference>
<proteinExistence type="predicted"/>
<organism evidence="1 2">
    <name type="scientific">Homarus americanus</name>
    <name type="common">American lobster</name>
    <dbReference type="NCBI Taxonomy" id="6706"/>
    <lineage>
        <taxon>Eukaryota</taxon>
        <taxon>Metazoa</taxon>
        <taxon>Ecdysozoa</taxon>
        <taxon>Arthropoda</taxon>
        <taxon>Crustacea</taxon>
        <taxon>Multicrustacea</taxon>
        <taxon>Malacostraca</taxon>
        <taxon>Eumalacostraca</taxon>
        <taxon>Eucarida</taxon>
        <taxon>Decapoda</taxon>
        <taxon>Pleocyemata</taxon>
        <taxon>Astacidea</taxon>
        <taxon>Nephropoidea</taxon>
        <taxon>Nephropidae</taxon>
        <taxon>Homarus</taxon>
    </lineage>
</organism>
<feature type="non-terminal residue" evidence="1">
    <location>
        <position position="232"/>
    </location>
</feature>
<dbReference type="Pfam" id="PF15299">
    <property type="entry name" value="ALS2CR8"/>
    <property type="match status" value="1"/>
</dbReference>
<gene>
    <name evidence="1" type="primary">GIN1-L7</name>
    <name evidence="1" type="ORF">Hamer_G024164</name>
</gene>
<reference evidence="1" key="1">
    <citation type="journal article" date="2021" name="Sci. Adv.">
        <title>The American lobster genome reveals insights on longevity, neural, and immune adaptations.</title>
        <authorList>
            <person name="Polinski J.M."/>
            <person name="Zimin A.V."/>
            <person name="Clark K.F."/>
            <person name="Kohn A.B."/>
            <person name="Sadowski N."/>
            <person name="Timp W."/>
            <person name="Ptitsyn A."/>
            <person name="Khanna P."/>
            <person name="Romanova D.Y."/>
            <person name="Williams P."/>
            <person name="Greenwood S.J."/>
            <person name="Moroz L.L."/>
            <person name="Walt D.R."/>
            <person name="Bodnar A.G."/>
        </authorList>
    </citation>
    <scope>NUCLEOTIDE SEQUENCE</scope>
    <source>
        <strain evidence="1">GMGI-L3</strain>
    </source>
</reference>
<evidence type="ECO:0000313" key="1">
    <source>
        <dbReference type="EMBL" id="KAG7155729.1"/>
    </source>
</evidence>
<feature type="non-terminal residue" evidence="1">
    <location>
        <position position="1"/>
    </location>
</feature>
<keyword evidence="2" id="KW-1185">Reference proteome</keyword>